<proteinExistence type="predicted"/>
<dbReference type="Gene3D" id="3.90.950.20">
    <property type="entry name" value="CinA-like"/>
    <property type="match status" value="1"/>
</dbReference>
<dbReference type="EC" id="3.5.1.42" evidence="2"/>
<sequence>MTDAAATLLARLAARGWSIGVAESLTGGLVAARITSVPGASEHMRGGVVAYATDLKRDVLDVPAALLAERGAVDPDVAQAMADGIRRVAGADVGVSTTGVAGPDPQDGKPVGTVYIAVSTPVGGAVEALALSGTRAHIRDATVDAALSLCAAAISVDA</sequence>
<dbReference type="NCBIfam" id="TIGR00199">
    <property type="entry name" value="PncC_domain"/>
    <property type="match status" value="1"/>
</dbReference>
<dbReference type="SUPFAM" id="SSF142433">
    <property type="entry name" value="CinA-like"/>
    <property type="match status" value="1"/>
</dbReference>
<evidence type="ECO:0000313" key="3">
    <source>
        <dbReference type="Proteomes" id="UP000537775"/>
    </source>
</evidence>
<comment type="caution">
    <text evidence="2">The sequence shown here is derived from an EMBL/GenBank/DDBJ whole genome shotgun (WGS) entry which is preliminary data.</text>
</comment>
<organism evidence="2 3">
    <name type="scientific">Microbacterium thalassium</name>
    <dbReference type="NCBI Taxonomy" id="362649"/>
    <lineage>
        <taxon>Bacteria</taxon>
        <taxon>Bacillati</taxon>
        <taxon>Actinomycetota</taxon>
        <taxon>Actinomycetes</taxon>
        <taxon>Micrococcales</taxon>
        <taxon>Microbacteriaceae</taxon>
        <taxon>Microbacterium</taxon>
    </lineage>
</organism>
<evidence type="ECO:0000313" key="2">
    <source>
        <dbReference type="EMBL" id="MBB6391520.1"/>
    </source>
</evidence>
<dbReference type="InterPro" id="IPR036653">
    <property type="entry name" value="CinA-like_C"/>
</dbReference>
<dbReference type="RefSeq" id="WP_184750681.1">
    <property type="nucleotide sequence ID" value="NZ_BAAAJR010000007.1"/>
</dbReference>
<keyword evidence="2" id="KW-0378">Hydrolase</keyword>
<dbReference type="InterPro" id="IPR008136">
    <property type="entry name" value="CinA_C"/>
</dbReference>
<dbReference type="GO" id="GO:0019159">
    <property type="term" value="F:nicotinamide-nucleotide amidase activity"/>
    <property type="evidence" value="ECO:0007669"/>
    <property type="project" value="UniProtKB-EC"/>
</dbReference>
<gene>
    <name evidence="2" type="ORF">HD594_001833</name>
</gene>
<dbReference type="Proteomes" id="UP000537775">
    <property type="component" value="Unassembled WGS sequence"/>
</dbReference>
<reference evidence="2 3" key="1">
    <citation type="submission" date="2020-08" db="EMBL/GenBank/DDBJ databases">
        <title>Sequencing the genomes of 1000 actinobacteria strains.</title>
        <authorList>
            <person name="Klenk H.-P."/>
        </authorList>
    </citation>
    <scope>NUCLEOTIDE SEQUENCE [LARGE SCALE GENOMIC DNA]</scope>
    <source>
        <strain evidence="2 3">DSM 12511</strain>
    </source>
</reference>
<dbReference type="EMBL" id="JACHML010000001">
    <property type="protein sequence ID" value="MBB6391520.1"/>
    <property type="molecule type" value="Genomic_DNA"/>
</dbReference>
<keyword evidence="3" id="KW-1185">Reference proteome</keyword>
<protein>
    <submittedName>
        <fullName evidence="2">Nicotinamide-nucleotide amidase</fullName>
        <ecNumber evidence="2">3.5.1.42</ecNumber>
    </submittedName>
</protein>
<accession>A0A7X0FPX2</accession>
<dbReference type="Pfam" id="PF02464">
    <property type="entry name" value="CinA"/>
    <property type="match status" value="1"/>
</dbReference>
<evidence type="ECO:0000259" key="1">
    <source>
        <dbReference type="Pfam" id="PF02464"/>
    </source>
</evidence>
<name>A0A7X0FPX2_9MICO</name>
<feature type="domain" description="CinA C-terminal" evidence="1">
    <location>
        <begin position="4"/>
        <end position="151"/>
    </location>
</feature>
<dbReference type="AlphaFoldDB" id="A0A7X0FPX2"/>